<dbReference type="SUPFAM" id="SSF103481">
    <property type="entry name" value="Multidrug resistance efflux transporter EmrE"/>
    <property type="match status" value="1"/>
</dbReference>
<dbReference type="EMBL" id="CAUYUJ010015358">
    <property type="protein sequence ID" value="CAK0852927.1"/>
    <property type="molecule type" value="Genomic_DNA"/>
</dbReference>
<name>A0ABN9U298_9DINO</name>
<dbReference type="Pfam" id="PF00892">
    <property type="entry name" value="EamA"/>
    <property type="match status" value="1"/>
</dbReference>
<proteinExistence type="predicted"/>
<feature type="transmembrane region" description="Helical" evidence="2">
    <location>
        <begin position="182"/>
        <end position="199"/>
    </location>
</feature>
<accession>A0ABN9U298</accession>
<keyword evidence="2" id="KW-0472">Membrane</keyword>
<organism evidence="4 5">
    <name type="scientific">Prorocentrum cordatum</name>
    <dbReference type="NCBI Taxonomy" id="2364126"/>
    <lineage>
        <taxon>Eukaryota</taxon>
        <taxon>Sar</taxon>
        <taxon>Alveolata</taxon>
        <taxon>Dinophyceae</taxon>
        <taxon>Prorocentrales</taxon>
        <taxon>Prorocentraceae</taxon>
        <taxon>Prorocentrum</taxon>
    </lineage>
</organism>
<evidence type="ECO:0000313" key="5">
    <source>
        <dbReference type="Proteomes" id="UP001189429"/>
    </source>
</evidence>
<keyword evidence="2" id="KW-1133">Transmembrane helix</keyword>
<evidence type="ECO:0000259" key="3">
    <source>
        <dbReference type="Pfam" id="PF00892"/>
    </source>
</evidence>
<dbReference type="Proteomes" id="UP001189429">
    <property type="component" value="Unassembled WGS sequence"/>
</dbReference>
<sequence length="253" mass="27135">MVRAPLPLPGPGLEPHGAVGDVVGCSRAGFVLQRGRSEDSTEGTRGDEAGAQHDAVVVQPCPGTPPLGRTRRDGASPGPVPPPVRRPGSCLCRSLKTVWGYDFMQRERQSPFRLAAWTAIWCFVIMVPVTLIKEGQQEPIAAFWGVGFWTKIVFLMGGFLSAGLNILMCYVLKFLGPLPQNIYGQLELVLVLTLSVSWYQELMGVVQWIGVGLIGLGCVLIRPGASALKGLGHDPGARANGAQSQFEFAGQRS</sequence>
<keyword evidence="5" id="KW-1185">Reference proteome</keyword>
<comment type="caution">
    <text evidence="4">The sequence shown here is derived from an EMBL/GenBank/DDBJ whole genome shotgun (WGS) entry which is preliminary data.</text>
</comment>
<protein>
    <recommendedName>
        <fullName evidence="3">EamA domain-containing protein</fullName>
    </recommendedName>
</protein>
<keyword evidence="2" id="KW-0812">Transmembrane</keyword>
<gene>
    <name evidence="4" type="ORF">PCOR1329_LOCUS44571</name>
</gene>
<evidence type="ECO:0000256" key="1">
    <source>
        <dbReference type="SAM" id="MobiDB-lite"/>
    </source>
</evidence>
<reference evidence="4" key="1">
    <citation type="submission" date="2023-10" db="EMBL/GenBank/DDBJ databases">
        <authorList>
            <person name="Chen Y."/>
            <person name="Shah S."/>
            <person name="Dougan E. K."/>
            <person name="Thang M."/>
            <person name="Chan C."/>
        </authorList>
    </citation>
    <scope>NUCLEOTIDE SEQUENCE [LARGE SCALE GENOMIC DNA]</scope>
</reference>
<feature type="transmembrane region" description="Helical" evidence="2">
    <location>
        <begin position="114"/>
        <end position="132"/>
    </location>
</feature>
<feature type="region of interest" description="Disordered" evidence="1">
    <location>
        <begin position="33"/>
        <end position="84"/>
    </location>
</feature>
<evidence type="ECO:0000313" key="4">
    <source>
        <dbReference type="EMBL" id="CAK0852927.1"/>
    </source>
</evidence>
<feature type="domain" description="EamA" evidence="3">
    <location>
        <begin position="107"/>
        <end position="221"/>
    </location>
</feature>
<feature type="transmembrane region" description="Helical" evidence="2">
    <location>
        <begin position="152"/>
        <end position="175"/>
    </location>
</feature>
<evidence type="ECO:0000256" key="2">
    <source>
        <dbReference type="SAM" id="Phobius"/>
    </source>
</evidence>
<dbReference type="InterPro" id="IPR000620">
    <property type="entry name" value="EamA_dom"/>
</dbReference>
<dbReference type="InterPro" id="IPR037185">
    <property type="entry name" value="EmrE-like"/>
</dbReference>
<feature type="transmembrane region" description="Helical" evidence="2">
    <location>
        <begin position="205"/>
        <end position="221"/>
    </location>
</feature>
<feature type="compositionally biased region" description="Basic and acidic residues" evidence="1">
    <location>
        <begin position="35"/>
        <end position="51"/>
    </location>
</feature>